<gene>
    <name evidence="8" type="ORF">CARN1_0901</name>
</gene>
<sequence length="336" mass="35057">MMNVFAVQSATAGRVEHDERAIPAPPAGSVRIRVEACGICHSDALTVYNVWPGIVFPRVPGHEIAGKIDAIGDMVTGWQLGDRVGLGWHGGHCGICDRCRRGDFLTCRSLQVPGISYDGGYAQYAIAPADALARIPDALSASEAAPLMCAGVTTFNALRHSDARPGDLVAILGIGGLGHLGVQYAAKMGFDTVAIARGESKRELALELGARHYIDSERGDFGAALQKLGGAKVVLATATSAKAMEPAIGGLAIDGSLLIVGASMEPLSLNTAAMIGGRQSVKAWPSGTCVDSEATMAFSAQSGVRARIEERPLDEAPAAFDRMMSGAARFRIVLTM</sequence>
<dbReference type="SMART" id="SM00829">
    <property type="entry name" value="PKS_ER"/>
    <property type="match status" value="1"/>
</dbReference>
<reference evidence="8" key="1">
    <citation type="submission" date="2009-10" db="EMBL/GenBank/DDBJ databases">
        <title>Diversity of trophic interactions inside an arsenic-rich microbial ecosystem.</title>
        <authorList>
            <person name="Bertin P.N."/>
            <person name="Heinrich-Salmeron A."/>
            <person name="Pelletier E."/>
            <person name="Goulhen-Chollet F."/>
            <person name="Arsene-Ploetze F."/>
            <person name="Gallien S."/>
            <person name="Calteau A."/>
            <person name="Vallenet D."/>
            <person name="Casiot C."/>
            <person name="Chane-Woon-Ming B."/>
            <person name="Giloteaux L."/>
            <person name="Barakat M."/>
            <person name="Bonnefoy V."/>
            <person name="Bruneel O."/>
            <person name="Chandler M."/>
            <person name="Cleiss J."/>
            <person name="Duran R."/>
            <person name="Elbaz-Poulichet F."/>
            <person name="Fonknechten N."/>
            <person name="Lauga B."/>
            <person name="Mornico D."/>
            <person name="Ortet P."/>
            <person name="Schaeffer C."/>
            <person name="Siguier P."/>
            <person name="Alexander Thil Smith A."/>
            <person name="Van Dorsselaer A."/>
            <person name="Weissenbach J."/>
            <person name="Medigue C."/>
            <person name="Le Paslier D."/>
        </authorList>
    </citation>
    <scope>NUCLEOTIDE SEQUENCE</scope>
</reference>
<evidence type="ECO:0000256" key="3">
    <source>
        <dbReference type="ARBA" id="ARBA00022723"/>
    </source>
</evidence>
<dbReference type="Gene3D" id="3.40.50.720">
    <property type="entry name" value="NAD(P)-binding Rossmann-like Domain"/>
    <property type="match status" value="1"/>
</dbReference>
<dbReference type="EMBL" id="CABL01000019">
    <property type="protein sequence ID" value="CBH76421.1"/>
    <property type="molecule type" value="Genomic_DNA"/>
</dbReference>
<evidence type="ECO:0000313" key="8">
    <source>
        <dbReference type="EMBL" id="CBH76421.1"/>
    </source>
</evidence>
<dbReference type="InterPro" id="IPR011032">
    <property type="entry name" value="GroES-like_sf"/>
</dbReference>
<keyword evidence="4" id="KW-0862">Zinc</keyword>
<evidence type="ECO:0000259" key="7">
    <source>
        <dbReference type="SMART" id="SM00829"/>
    </source>
</evidence>
<dbReference type="GO" id="GO:0008270">
    <property type="term" value="F:zinc ion binding"/>
    <property type="evidence" value="ECO:0007669"/>
    <property type="project" value="InterPro"/>
</dbReference>
<keyword evidence="6" id="KW-0520">NAD</keyword>
<dbReference type="InterPro" id="IPR013154">
    <property type="entry name" value="ADH-like_N"/>
</dbReference>
<dbReference type="Pfam" id="PF08240">
    <property type="entry name" value="ADH_N"/>
    <property type="match status" value="1"/>
</dbReference>
<dbReference type="FunFam" id="3.40.50.720:FF:000039">
    <property type="entry name" value="Alcohol dehydrogenase AdhP"/>
    <property type="match status" value="1"/>
</dbReference>
<dbReference type="GO" id="GO:0005737">
    <property type="term" value="C:cytoplasm"/>
    <property type="evidence" value="ECO:0007669"/>
    <property type="project" value="TreeGrafter"/>
</dbReference>
<name>E6PIX9_9ZZZZ</name>
<evidence type="ECO:0000256" key="5">
    <source>
        <dbReference type="ARBA" id="ARBA00023002"/>
    </source>
</evidence>
<organism evidence="8">
    <name type="scientific">mine drainage metagenome</name>
    <dbReference type="NCBI Taxonomy" id="410659"/>
    <lineage>
        <taxon>unclassified sequences</taxon>
        <taxon>metagenomes</taxon>
        <taxon>ecological metagenomes</taxon>
    </lineage>
</organism>
<dbReference type="InterPro" id="IPR013149">
    <property type="entry name" value="ADH-like_C"/>
</dbReference>
<dbReference type="PANTHER" id="PTHR42940">
    <property type="entry name" value="ALCOHOL DEHYDROGENASE 1-RELATED"/>
    <property type="match status" value="1"/>
</dbReference>
<dbReference type="InterPro" id="IPR020843">
    <property type="entry name" value="ER"/>
</dbReference>
<comment type="cofactor">
    <cofactor evidence="1">
        <name>Zn(2+)</name>
        <dbReference type="ChEBI" id="CHEBI:29105"/>
    </cofactor>
</comment>
<dbReference type="Pfam" id="PF00107">
    <property type="entry name" value="ADH_zinc_N"/>
    <property type="match status" value="1"/>
</dbReference>
<dbReference type="GO" id="GO:0004022">
    <property type="term" value="F:alcohol dehydrogenase (NAD+) activity"/>
    <property type="evidence" value="ECO:0007669"/>
    <property type="project" value="TreeGrafter"/>
</dbReference>
<dbReference type="AlphaFoldDB" id="E6PIX9"/>
<dbReference type="CDD" id="cd08296">
    <property type="entry name" value="CAD_like"/>
    <property type="match status" value="1"/>
</dbReference>
<feature type="domain" description="Enoyl reductase (ER)" evidence="7">
    <location>
        <begin position="10"/>
        <end position="334"/>
    </location>
</feature>
<dbReference type="PANTHER" id="PTHR42940:SF7">
    <property type="entry name" value="ALCOHOL DEHYDROGENASE-LIKE N-TERMINAL DOMAIN-CONTAINING PROTEIN"/>
    <property type="match status" value="1"/>
</dbReference>
<dbReference type="PROSITE" id="PS00059">
    <property type="entry name" value="ADH_ZINC"/>
    <property type="match status" value="1"/>
</dbReference>
<dbReference type="Gene3D" id="3.90.180.10">
    <property type="entry name" value="Medium-chain alcohol dehydrogenases, catalytic domain"/>
    <property type="match status" value="1"/>
</dbReference>
<comment type="similarity">
    <text evidence="2">Belongs to the zinc-containing alcohol dehydrogenase family.</text>
</comment>
<evidence type="ECO:0000256" key="2">
    <source>
        <dbReference type="ARBA" id="ARBA00008072"/>
    </source>
</evidence>
<evidence type="ECO:0000256" key="4">
    <source>
        <dbReference type="ARBA" id="ARBA00022833"/>
    </source>
</evidence>
<proteinExistence type="inferred from homology"/>
<comment type="caution">
    <text evidence="8">The sequence shown here is derived from an EMBL/GenBank/DDBJ whole genome shotgun (WGS) entry which is preliminary data.</text>
</comment>
<accession>E6PIX9</accession>
<evidence type="ECO:0000256" key="6">
    <source>
        <dbReference type="ARBA" id="ARBA00023027"/>
    </source>
</evidence>
<dbReference type="SUPFAM" id="SSF51735">
    <property type="entry name" value="NAD(P)-binding Rossmann-fold domains"/>
    <property type="match status" value="1"/>
</dbReference>
<dbReference type="InterPro" id="IPR002328">
    <property type="entry name" value="ADH_Zn_CS"/>
</dbReference>
<keyword evidence="5" id="KW-0560">Oxidoreductase</keyword>
<protein>
    <submittedName>
        <fullName evidence="8">Alcohol dehydrogenase GroES-like</fullName>
    </submittedName>
</protein>
<evidence type="ECO:0000256" key="1">
    <source>
        <dbReference type="ARBA" id="ARBA00001947"/>
    </source>
</evidence>
<dbReference type="InterPro" id="IPR036291">
    <property type="entry name" value="NAD(P)-bd_dom_sf"/>
</dbReference>
<dbReference type="SUPFAM" id="SSF50129">
    <property type="entry name" value="GroES-like"/>
    <property type="match status" value="1"/>
</dbReference>
<keyword evidence="3" id="KW-0479">Metal-binding</keyword>